<evidence type="ECO:0000256" key="4">
    <source>
        <dbReference type="ARBA" id="ARBA00012729"/>
    </source>
</evidence>
<keyword evidence="6" id="KW-0147">Chitin-binding</keyword>
<gene>
    <name evidence="17" type="ORF">CONLIGDRAFT_614022</name>
</gene>
<dbReference type="PROSITE" id="PS51782">
    <property type="entry name" value="LYSM"/>
    <property type="match status" value="2"/>
</dbReference>
<evidence type="ECO:0000256" key="1">
    <source>
        <dbReference type="ARBA" id="ARBA00000822"/>
    </source>
</evidence>
<name>A0A1J7ITX3_9PEZI</name>
<keyword evidence="11 13" id="KW-0326">Glycosidase</keyword>
<dbReference type="OrthoDB" id="73875at2759"/>
<keyword evidence="9" id="KW-0843">Virulence</keyword>
<feature type="domain" description="GH18" evidence="16">
    <location>
        <begin position="511"/>
        <end position="880"/>
    </location>
</feature>
<dbReference type="InterPro" id="IPR029226">
    <property type="entry name" value="Ecp2-like"/>
</dbReference>
<dbReference type="InterPro" id="IPR029070">
    <property type="entry name" value="Chitinase_insertion_sf"/>
</dbReference>
<evidence type="ECO:0000256" key="9">
    <source>
        <dbReference type="ARBA" id="ARBA00023026"/>
    </source>
</evidence>
<dbReference type="InterPro" id="IPR017853">
    <property type="entry name" value="GH"/>
</dbReference>
<evidence type="ECO:0000259" key="16">
    <source>
        <dbReference type="PROSITE" id="PS51910"/>
    </source>
</evidence>
<evidence type="ECO:0000313" key="17">
    <source>
        <dbReference type="EMBL" id="OIW30765.1"/>
    </source>
</evidence>
<evidence type="ECO:0000256" key="10">
    <source>
        <dbReference type="ARBA" id="ARBA00023277"/>
    </source>
</evidence>
<keyword evidence="5" id="KW-0964">Secreted</keyword>
<dbReference type="SUPFAM" id="SSF54556">
    <property type="entry name" value="Chitinase insertion domain"/>
    <property type="match status" value="1"/>
</dbReference>
<dbReference type="InterPro" id="IPR001223">
    <property type="entry name" value="Glyco_hydro18_cat"/>
</dbReference>
<dbReference type="GO" id="GO:0006032">
    <property type="term" value="P:chitin catabolic process"/>
    <property type="evidence" value="ECO:0007669"/>
    <property type="project" value="UniProtKB-KW"/>
</dbReference>
<dbReference type="Pfam" id="PF14856">
    <property type="entry name" value="Hce2"/>
    <property type="match status" value="1"/>
</dbReference>
<dbReference type="PANTHER" id="PTHR47700:SF1">
    <property type="entry name" value="CHITINASE"/>
    <property type="match status" value="1"/>
</dbReference>
<evidence type="ECO:0000259" key="15">
    <source>
        <dbReference type="PROSITE" id="PS51782"/>
    </source>
</evidence>
<dbReference type="STRING" id="1408157.A0A1J7ITX3"/>
<comment type="catalytic activity">
    <reaction evidence="1">
        <text>Random endo-hydrolysis of N-acetyl-beta-D-glucosaminide (1-&gt;4)-beta-linkages in chitin and chitodextrins.</text>
        <dbReference type="EC" id="3.2.1.14"/>
    </reaction>
</comment>
<evidence type="ECO:0000256" key="5">
    <source>
        <dbReference type="ARBA" id="ARBA00022525"/>
    </source>
</evidence>
<organism evidence="17 18">
    <name type="scientific">Coniochaeta ligniaria NRRL 30616</name>
    <dbReference type="NCBI Taxonomy" id="1408157"/>
    <lineage>
        <taxon>Eukaryota</taxon>
        <taxon>Fungi</taxon>
        <taxon>Dikarya</taxon>
        <taxon>Ascomycota</taxon>
        <taxon>Pezizomycotina</taxon>
        <taxon>Sordariomycetes</taxon>
        <taxon>Sordariomycetidae</taxon>
        <taxon>Coniochaetales</taxon>
        <taxon>Coniochaetaceae</taxon>
        <taxon>Coniochaeta</taxon>
    </lineage>
</organism>
<dbReference type="PROSITE" id="PS01095">
    <property type="entry name" value="GH18_1"/>
    <property type="match status" value="1"/>
</dbReference>
<feature type="chain" id="PRO_5013085948" description="chitinase" evidence="14">
    <location>
        <begin position="26"/>
        <end position="1477"/>
    </location>
</feature>
<evidence type="ECO:0000256" key="12">
    <source>
        <dbReference type="ARBA" id="ARBA00023326"/>
    </source>
</evidence>
<evidence type="ECO:0000256" key="8">
    <source>
        <dbReference type="ARBA" id="ARBA00023024"/>
    </source>
</evidence>
<proteinExistence type="inferred from homology"/>
<dbReference type="Gene3D" id="3.10.350.10">
    <property type="entry name" value="LysM domain"/>
    <property type="match status" value="2"/>
</dbReference>
<dbReference type="InterPro" id="IPR036861">
    <property type="entry name" value="Endochitinase-like_sf"/>
</dbReference>
<sequence length="1477" mass="155718">MPFSLRLVSALGAASLLLSFGTVDGASGLQAHIRQPAGVSYQVRNACPELCSVSGPTPTNWTAYGNLDQVAHCEETVFYYFSIHDAVDNSSMQHRIYACTSYGAPQKPGVVAPAETPAVQTLNNASFTVGRWNEHAPGGVDLRALSKQMRLMLGAGYTTDDKTSLVLFAQTVSGTAGLYLGKSVHIQSTASDALVAWENALWASNNTGGSAAMQLCDKGYDADHVFGFIATSNTSFTPVQQALQSWANATCLTFDTTQNVTSTAAFTVPLVLTSNSTMNATNTTYQASTARRGLRYSSLERRASCTTVQVASGDGCGQLAAKCGISASDFTKYNPSSTLCSSLVPGQHVCCSVGTLPDFSPKPNADGSCATYTIVADDTCSGLAATYALKTTDIQSFNNNTWAWNGCANLYVGNVICVSTGTPPMPAPLANALCGPQKPGTMSPSGGTANISSLNPCPLNACCDVWGQCGITAQFCTDTNTGAPGTAKTGTNGCISNCGTAVVKSGAPANFISLAYYEGFGMDRACLYQDARQIDETKFSHVHFAFGVLSADYQVSTGDALSTYEFNAFLRLTGVKRILSFGGWDFSTDPSTYNIFRSGVTSANRLTMATNIANFIKANDLDGVDIDWEYPGEPDILGIPAGSDADGTNYLAFLVVLKNLLPGKTVSIAAPASYWYLKAFPIAAISKVVDYIVFMTYDLHGQWDANNQFSQEACSTGMCLRSHVNLTETMTALAMITKAGAASNKIVVGVSSYGRSFAMANAGCYGPNCLFTGTATQSNAAQGPCTQTGGYISDAEIKDILTNNASRVNQNFIDSVSNSRIVVYDDTQWVAFMDDSVRSERSTLYKALQMGGTTNWASDLESYNDAPPGSANSWDGFRLSIKAGSDPYAEGSRTGNWTTISCDDESVENIRGLTPEQRWDMMDGPDAWTDVVNVYKDYDSKSTTFTMSVSDTVHGPEQANCGTLLAGNNCEQTLQCVGFIGGGSGAAGYEIWNSMMYASYQTALYQAAAAYLDPALADFENNFAPVPPPPDNTWLEILLAVVDLVGTVAVSSFFNTILKGLPYFRAHGATYDNAKDTAKALVGFSTSLAGTLTGDGKDGSGWSAEKQDAFSDYMGQVVAAWGNTTEQALSQLFNGSASSISLLTTLTAHGQMVEGSVDGGAAQPNVTAGADTLAALGASIAKAFFAYAIATVWPLSNTHAFVLDSGYACGVVDPMGAYLTADTMHATAGCYDGKLYYLVFPKDDSTVCTEECDPHCSNICRHNTFSSPPGIDTLDGSRFGGVTVSDLIAGSVRTYAANGNANGGKPTDPTDGGSLDDLMAADITTPGFIRLPVCSADMAWTAWDIVSDKTTANWPCTVKPAISDCGDSSFTNQGSDASPSVDDCMGIVDNIKGTQGEWEVENAVEEQHQIVQFGGCKFGVQGKSINGNVNFHVGAQDIVDIITSAVSMYGGSGKVGAKGNMDCRGDVSTVPIEWGLY</sequence>
<dbReference type="EMBL" id="KV875096">
    <property type="protein sequence ID" value="OIW30765.1"/>
    <property type="molecule type" value="Genomic_DNA"/>
</dbReference>
<evidence type="ECO:0000256" key="7">
    <source>
        <dbReference type="ARBA" id="ARBA00022801"/>
    </source>
</evidence>
<dbReference type="GO" id="GO:0008061">
    <property type="term" value="F:chitin binding"/>
    <property type="evidence" value="ECO:0007669"/>
    <property type="project" value="UniProtKB-KW"/>
</dbReference>
<dbReference type="GO" id="GO:0008843">
    <property type="term" value="F:endochitinase activity"/>
    <property type="evidence" value="ECO:0007669"/>
    <property type="project" value="UniProtKB-EC"/>
</dbReference>
<evidence type="ECO:0000256" key="3">
    <source>
        <dbReference type="ARBA" id="ARBA00008682"/>
    </source>
</evidence>
<evidence type="ECO:0000256" key="13">
    <source>
        <dbReference type="RuleBase" id="RU000489"/>
    </source>
</evidence>
<comment type="similarity">
    <text evidence="3">Belongs to the glycosyl hydrolase 18 family. Chitinase class V subfamily.</text>
</comment>
<dbReference type="Pfam" id="PF00704">
    <property type="entry name" value="Glyco_hydro_18"/>
    <property type="match status" value="1"/>
</dbReference>
<dbReference type="SUPFAM" id="SSF51445">
    <property type="entry name" value="(Trans)glycosidases"/>
    <property type="match status" value="1"/>
</dbReference>
<dbReference type="InterPro" id="IPR018392">
    <property type="entry name" value="LysM"/>
</dbReference>
<dbReference type="Pfam" id="PF01476">
    <property type="entry name" value="LysM"/>
    <property type="match status" value="2"/>
</dbReference>
<dbReference type="InterPro" id="IPR036779">
    <property type="entry name" value="LysM_dom_sf"/>
</dbReference>
<keyword evidence="12" id="KW-0624">Polysaccharide degradation</keyword>
<feature type="signal peptide" evidence="14">
    <location>
        <begin position="1"/>
        <end position="25"/>
    </location>
</feature>
<dbReference type="InterPro" id="IPR001579">
    <property type="entry name" value="Glyco_hydro_18_chit_AS"/>
</dbReference>
<dbReference type="Gene3D" id="3.10.50.10">
    <property type="match status" value="1"/>
</dbReference>
<dbReference type="CDD" id="cd00118">
    <property type="entry name" value="LysM"/>
    <property type="match status" value="2"/>
</dbReference>
<dbReference type="SUPFAM" id="SSF57016">
    <property type="entry name" value="Plant lectins/antimicrobial peptides"/>
    <property type="match status" value="1"/>
</dbReference>
<comment type="subcellular location">
    <subcellularLocation>
        <location evidence="2">Secreted</location>
    </subcellularLocation>
</comment>
<feature type="domain" description="LysM" evidence="15">
    <location>
        <begin position="306"/>
        <end position="351"/>
    </location>
</feature>
<evidence type="ECO:0000256" key="2">
    <source>
        <dbReference type="ARBA" id="ARBA00004613"/>
    </source>
</evidence>
<dbReference type="EC" id="3.2.1.14" evidence="4"/>
<evidence type="ECO:0000313" key="18">
    <source>
        <dbReference type="Proteomes" id="UP000182658"/>
    </source>
</evidence>
<evidence type="ECO:0000256" key="11">
    <source>
        <dbReference type="ARBA" id="ARBA00023295"/>
    </source>
</evidence>
<keyword evidence="7 13" id="KW-0378">Hydrolase</keyword>
<dbReference type="InterPro" id="IPR011583">
    <property type="entry name" value="Chitinase_II/V-like_cat"/>
</dbReference>
<keyword evidence="10" id="KW-0119">Carbohydrate metabolism</keyword>
<dbReference type="SMART" id="SM00636">
    <property type="entry name" value="Glyco_18"/>
    <property type="match status" value="1"/>
</dbReference>
<dbReference type="Gene3D" id="3.20.20.80">
    <property type="entry name" value="Glycosidases"/>
    <property type="match status" value="1"/>
</dbReference>
<keyword evidence="18" id="KW-1185">Reference proteome</keyword>
<dbReference type="PANTHER" id="PTHR47700">
    <property type="entry name" value="V CHITINASE, PUTATIVE (AFU_ORTHOLOGUE AFUA_6G13720)-RELATED"/>
    <property type="match status" value="1"/>
</dbReference>
<evidence type="ECO:0000256" key="6">
    <source>
        <dbReference type="ARBA" id="ARBA00022669"/>
    </source>
</evidence>
<accession>A0A1J7ITX3</accession>
<dbReference type="CDD" id="cd02878">
    <property type="entry name" value="GH18_zymocin_alpha"/>
    <property type="match status" value="1"/>
</dbReference>
<dbReference type="PROSITE" id="PS51910">
    <property type="entry name" value="GH18_2"/>
    <property type="match status" value="1"/>
</dbReference>
<keyword evidence="8" id="KW-0146">Chitin degradation</keyword>
<protein>
    <recommendedName>
        <fullName evidence="4">chitinase</fullName>
        <ecNumber evidence="4">3.2.1.14</ecNumber>
    </recommendedName>
</protein>
<dbReference type="InterPro" id="IPR053214">
    <property type="entry name" value="LysM12-like"/>
</dbReference>
<keyword evidence="14" id="KW-0732">Signal</keyword>
<dbReference type="SUPFAM" id="SSF54106">
    <property type="entry name" value="LysM domain"/>
    <property type="match status" value="2"/>
</dbReference>
<reference evidence="17 18" key="1">
    <citation type="submission" date="2016-10" db="EMBL/GenBank/DDBJ databases">
        <title>Draft genome sequence of Coniochaeta ligniaria NRRL30616, a lignocellulolytic fungus for bioabatement of inhibitors in plant biomass hydrolysates.</title>
        <authorList>
            <consortium name="DOE Joint Genome Institute"/>
            <person name="Jimenez D.J."/>
            <person name="Hector R.E."/>
            <person name="Riley R."/>
            <person name="Sun H."/>
            <person name="Grigoriev I.V."/>
            <person name="Van Elsas J.D."/>
            <person name="Nichols N.N."/>
        </authorList>
    </citation>
    <scope>NUCLEOTIDE SEQUENCE [LARGE SCALE GENOMIC DNA]</scope>
    <source>
        <strain evidence="17 18">NRRL 30616</strain>
    </source>
</reference>
<dbReference type="Proteomes" id="UP000182658">
    <property type="component" value="Unassembled WGS sequence"/>
</dbReference>
<feature type="domain" description="LysM" evidence="15">
    <location>
        <begin position="370"/>
        <end position="418"/>
    </location>
</feature>
<evidence type="ECO:0000256" key="14">
    <source>
        <dbReference type="SAM" id="SignalP"/>
    </source>
</evidence>
<dbReference type="SMART" id="SM00257">
    <property type="entry name" value="LysM"/>
    <property type="match status" value="2"/>
</dbReference>
<dbReference type="GO" id="GO:0000272">
    <property type="term" value="P:polysaccharide catabolic process"/>
    <property type="evidence" value="ECO:0007669"/>
    <property type="project" value="UniProtKB-KW"/>
</dbReference>
<dbReference type="InParanoid" id="A0A1J7ITX3"/>
<dbReference type="CDD" id="cd00035">
    <property type="entry name" value="ChtBD1"/>
    <property type="match status" value="1"/>
</dbReference>
<dbReference type="GO" id="GO:0005576">
    <property type="term" value="C:extracellular region"/>
    <property type="evidence" value="ECO:0007669"/>
    <property type="project" value="UniProtKB-SubCell"/>
</dbReference>